<evidence type="ECO:0000313" key="2">
    <source>
        <dbReference type="EMBL" id="KAH3683436.1"/>
    </source>
</evidence>
<comment type="caution">
    <text evidence="2">The sequence shown here is derived from an EMBL/GenBank/DDBJ whole genome shotgun (WGS) entry which is preliminary data.</text>
</comment>
<name>A0A9P8TM77_WICPI</name>
<proteinExistence type="predicted"/>
<reference evidence="2" key="2">
    <citation type="submission" date="2021-01" db="EMBL/GenBank/DDBJ databases">
        <authorList>
            <person name="Schikora-Tamarit M.A."/>
        </authorList>
    </citation>
    <scope>NUCLEOTIDE SEQUENCE</scope>
    <source>
        <strain evidence="2">CBS2887</strain>
    </source>
</reference>
<evidence type="ECO:0000256" key="1">
    <source>
        <dbReference type="SAM" id="MobiDB-lite"/>
    </source>
</evidence>
<organism evidence="2 3">
    <name type="scientific">Wickerhamomyces pijperi</name>
    <name type="common">Yeast</name>
    <name type="synonym">Pichia pijperi</name>
    <dbReference type="NCBI Taxonomy" id="599730"/>
    <lineage>
        <taxon>Eukaryota</taxon>
        <taxon>Fungi</taxon>
        <taxon>Dikarya</taxon>
        <taxon>Ascomycota</taxon>
        <taxon>Saccharomycotina</taxon>
        <taxon>Saccharomycetes</taxon>
        <taxon>Phaffomycetales</taxon>
        <taxon>Wickerhamomycetaceae</taxon>
        <taxon>Wickerhamomyces</taxon>
    </lineage>
</organism>
<keyword evidence="3" id="KW-1185">Reference proteome</keyword>
<accession>A0A9P8TM77</accession>
<dbReference type="Proteomes" id="UP000774326">
    <property type="component" value="Unassembled WGS sequence"/>
</dbReference>
<sequence length="74" mass="7805">MIATENKALAPSAPIKTNKEISMDNPQTKNKALTGTAKASLTTLKYLENGKPSSLAKAQACLETAVTTEEAIKN</sequence>
<dbReference type="AlphaFoldDB" id="A0A9P8TM77"/>
<reference evidence="2" key="1">
    <citation type="journal article" date="2021" name="Open Biol.">
        <title>Shared evolutionary footprints suggest mitochondrial oxidative damage underlies multiple complex I losses in fungi.</title>
        <authorList>
            <person name="Schikora-Tamarit M.A."/>
            <person name="Marcet-Houben M."/>
            <person name="Nosek J."/>
            <person name="Gabaldon T."/>
        </authorList>
    </citation>
    <scope>NUCLEOTIDE SEQUENCE</scope>
    <source>
        <strain evidence="2">CBS2887</strain>
    </source>
</reference>
<protein>
    <submittedName>
        <fullName evidence="2">Uncharacterized protein</fullName>
    </submittedName>
</protein>
<dbReference type="EMBL" id="JAEUBG010003130">
    <property type="protein sequence ID" value="KAH3683436.1"/>
    <property type="molecule type" value="Genomic_DNA"/>
</dbReference>
<gene>
    <name evidence="2" type="ORF">WICPIJ_005593</name>
</gene>
<evidence type="ECO:0000313" key="3">
    <source>
        <dbReference type="Proteomes" id="UP000774326"/>
    </source>
</evidence>
<feature type="region of interest" description="Disordered" evidence="1">
    <location>
        <begin position="1"/>
        <end position="32"/>
    </location>
</feature>